<dbReference type="EMBL" id="CP018099">
    <property type="protein sequence ID" value="APF17306.1"/>
    <property type="molecule type" value="Genomic_DNA"/>
</dbReference>
<dbReference type="Proteomes" id="UP000183868">
    <property type="component" value="Chromosome"/>
</dbReference>
<accession>A0A1J1C5M1</accession>
<reference evidence="1 2" key="1">
    <citation type="submission" date="2016-11" db="EMBL/GenBank/DDBJ databases">
        <title>Genomic analysis of Caldithrix abyssi and proposal of a novel bacterial phylum Caldithrichaeota.</title>
        <authorList>
            <person name="Kublanov I."/>
            <person name="Sigalova O."/>
            <person name="Gavrilov S."/>
            <person name="Lebedinsky A."/>
            <person name="Ivanova N."/>
            <person name="Daum C."/>
            <person name="Reddy T."/>
            <person name="Klenk H.P."/>
            <person name="Goker M."/>
            <person name="Reva O."/>
            <person name="Miroshnichenko M."/>
            <person name="Kyprides N."/>
            <person name="Woyke T."/>
            <person name="Gelfand M."/>
        </authorList>
    </citation>
    <scope>NUCLEOTIDE SEQUENCE [LARGE SCALE GENOMIC DNA]</scope>
    <source>
        <strain evidence="1 2">LF13</strain>
    </source>
</reference>
<proteinExistence type="predicted"/>
<protein>
    <submittedName>
        <fullName evidence="1">Uncharacterized protein</fullName>
    </submittedName>
</protein>
<name>A0A1J1C5M1_CALAY</name>
<evidence type="ECO:0000313" key="1">
    <source>
        <dbReference type="EMBL" id="APF17306.1"/>
    </source>
</evidence>
<organism evidence="1 2">
    <name type="scientific">Caldithrix abyssi DSM 13497</name>
    <dbReference type="NCBI Taxonomy" id="880073"/>
    <lineage>
        <taxon>Bacteria</taxon>
        <taxon>Pseudomonadati</taxon>
        <taxon>Calditrichota</taxon>
        <taxon>Calditrichia</taxon>
        <taxon>Calditrichales</taxon>
        <taxon>Calditrichaceae</taxon>
        <taxon>Caldithrix</taxon>
    </lineage>
</organism>
<evidence type="ECO:0000313" key="2">
    <source>
        <dbReference type="Proteomes" id="UP000183868"/>
    </source>
</evidence>
<dbReference type="KEGG" id="caby:Cabys_555"/>
<gene>
    <name evidence="1" type="ORF">Cabys_555</name>
</gene>
<sequence>MVKKCTKAPDKKRDHKERYLHDLCKVKRFLFYENFRKFPQKI</sequence>
<dbReference type="AlphaFoldDB" id="A0A1J1C5M1"/>